<evidence type="ECO:0000259" key="1">
    <source>
        <dbReference type="Pfam" id="PF20150"/>
    </source>
</evidence>
<dbReference type="Pfam" id="PF20150">
    <property type="entry name" value="2EXR"/>
    <property type="match status" value="1"/>
</dbReference>
<comment type="caution">
    <text evidence="2">The sequence shown here is derived from an EMBL/GenBank/DDBJ whole genome shotgun (WGS) entry which is preliminary data.</text>
</comment>
<dbReference type="EMBL" id="JAGMUV010000036">
    <property type="protein sequence ID" value="KAH7113076.1"/>
    <property type="molecule type" value="Genomic_DNA"/>
</dbReference>
<organism evidence="2 3">
    <name type="scientific">Dactylonectria macrodidyma</name>
    <dbReference type="NCBI Taxonomy" id="307937"/>
    <lineage>
        <taxon>Eukaryota</taxon>
        <taxon>Fungi</taxon>
        <taxon>Dikarya</taxon>
        <taxon>Ascomycota</taxon>
        <taxon>Pezizomycotina</taxon>
        <taxon>Sordariomycetes</taxon>
        <taxon>Hypocreomycetidae</taxon>
        <taxon>Hypocreales</taxon>
        <taxon>Nectriaceae</taxon>
        <taxon>Dactylonectria</taxon>
    </lineage>
</organism>
<protein>
    <recommendedName>
        <fullName evidence="1">2EXR domain-containing protein</fullName>
    </recommendedName>
</protein>
<name>A0A9P9D5I7_9HYPO</name>
<gene>
    <name evidence="2" type="ORF">EDB81DRAFT_922366</name>
</gene>
<dbReference type="InterPro" id="IPR038883">
    <property type="entry name" value="AN11006-like"/>
</dbReference>
<dbReference type="InterPro" id="IPR045518">
    <property type="entry name" value="2EXR"/>
</dbReference>
<dbReference type="OrthoDB" id="5096313at2759"/>
<dbReference type="PANTHER" id="PTHR42085">
    <property type="entry name" value="F-BOX DOMAIN-CONTAINING PROTEIN"/>
    <property type="match status" value="1"/>
</dbReference>
<dbReference type="AlphaFoldDB" id="A0A9P9D5I7"/>
<proteinExistence type="predicted"/>
<evidence type="ECO:0000313" key="2">
    <source>
        <dbReference type="EMBL" id="KAH7113076.1"/>
    </source>
</evidence>
<dbReference type="Proteomes" id="UP000738349">
    <property type="component" value="Unassembled WGS sequence"/>
</dbReference>
<reference evidence="2" key="1">
    <citation type="journal article" date="2021" name="Nat. Commun.">
        <title>Genetic determinants of endophytism in the Arabidopsis root mycobiome.</title>
        <authorList>
            <person name="Mesny F."/>
            <person name="Miyauchi S."/>
            <person name="Thiergart T."/>
            <person name="Pickel B."/>
            <person name="Atanasova L."/>
            <person name="Karlsson M."/>
            <person name="Huettel B."/>
            <person name="Barry K.W."/>
            <person name="Haridas S."/>
            <person name="Chen C."/>
            <person name="Bauer D."/>
            <person name="Andreopoulos W."/>
            <person name="Pangilinan J."/>
            <person name="LaButti K."/>
            <person name="Riley R."/>
            <person name="Lipzen A."/>
            <person name="Clum A."/>
            <person name="Drula E."/>
            <person name="Henrissat B."/>
            <person name="Kohler A."/>
            <person name="Grigoriev I.V."/>
            <person name="Martin F.M."/>
            <person name="Hacquard S."/>
        </authorList>
    </citation>
    <scope>NUCLEOTIDE SEQUENCE</scope>
    <source>
        <strain evidence="2">MPI-CAGE-AT-0147</strain>
    </source>
</reference>
<accession>A0A9P9D5I7</accession>
<sequence>MAKFTSRLSLTEMEERLGFTANSMTPPDPATERFYSDLKPVPDNTLGRLFREYEEQLSRKYEELNETNPTHRRMAKTSRVLPKMGENLFPSIDTSYDNCPFPKLPRELRERIYSFALPQRELWIDAFDHPIFPARVGDPSGFFFELGKEPAILAVSRQTRQEALPSAYRNTTFCLGDIDNVIKFLVAVGHIGRSNITSLQFSWESMNDSGPILPSSHVRCVQLLNECRRLRFLRICLDRNIFENTSVHEFMADPGIAGLCSLRRIRTLEVVDKNDESLEKHPAVKRLYEEMKKANE</sequence>
<evidence type="ECO:0000313" key="3">
    <source>
        <dbReference type="Proteomes" id="UP000738349"/>
    </source>
</evidence>
<keyword evidence="3" id="KW-1185">Reference proteome</keyword>
<dbReference type="PANTHER" id="PTHR42085:SF2">
    <property type="entry name" value="F-BOX DOMAIN-CONTAINING PROTEIN"/>
    <property type="match status" value="1"/>
</dbReference>
<feature type="domain" description="2EXR" evidence="1">
    <location>
        <begin position="100"/>
        <end position="170"/>
    </location>
</feature>